<dbReference type="PANTHER" id="PTHR34606:SF15">
    <property type="entry name" value="BON DOMAIN-CONTAINING PROTEIN"/>
    <property type="match status" value="1"/>
</dbReference>
<feature type="region of interest" description="Disordered" evidence="1">
    <location>
        <begin position="197"/>
        <end position="241"/>
    </location>
</feature>
<organism evidence="4 5">
    <name type="scientific">Oceanibaculum pacificum</name>
    <dbReference type="NCBI Taxonomy" id="580166"/>
    <lineage>
        <taxon>Bacteria</taxon>
        <taxon>Pseudomonadati</taxon>
        <taxon>Pseudomonadota</taxon>
        <taxon>Alphaproteobacteria</taxon>
        <taxon>Rhodospirillales</taxon>
        <taxon>Oceanibaculaceae</taxon>
        <taxon>Oceanibaculum</taxon>
    </lineage>
</organism>
<name>A0A154WH19_9PROT</name>
<dbReference type="Gene3D" id="3.30.1340.30">
    <property type="match status" value="1"/>
</dbReference>
<evidence type="ECO:0000259" key="3">
    <source>
        <dbReference type="PROSITE" id="PS50914"/>
    </source>
</evidence>
<sequence length="241" mass="25789">MIRPLFLLAALSALPILSGCTPLGLAAGAGATAGVATQQEGGLNTAANDTWIRGQINQLWFEHDIDMMRRVGLSVSAGRVLLTGVVPKAEDRVDAVRLVWRVQGVREVINEIKVDGEAGTSGGSYATDVWISTQLRSKLLFDNQIKAINYSVETIHGIVYLMGIAQNEPELERVINHARNVPSVNRVVSHVMLRSDSRLRTPANSPAPAADPAPSAPAASPEPVRQLPATQSAPVERVPLQ</sequence>
<evidence type="ECO:0000313" key="5">
    <source>
        <dbReference type="Proteomes" id="UP000076400"/>
    </source>
</evidence>
<comment type="caution">
    <text evidence="4">The sequence shown here is derived from an EMBL/GenBank/DDBJ whole genome shotgun (WGS) entry which is preliminary data.</text>
</comment>
<dbReference type="Proteomes" id="UP000076400">
    <property type="component" value="Unassembled WGS sequence"/>
</dbReference>
<reference evidence="4 5" key="1">
    <citation type="submission" date="2015-12" db="EMBL/GenBank/DDBJ databases">
        <title>Genome sequence of Oceanibaculum pacificum MCCC 1A02656.</title>
        <authorList>
            <person name="Lu L."/>
            <person name="Lai Q."/>
            <person name="Shao Z."/>
            <person name="Qian P."/>
        </authorList>
    </citation>
    <scope>NUCLEOTIDE SEQUENCE [LARGE SCALE GENOMIC DNA]</scope>
    <source>
        <strain evidence="4 5">MCCC 1A02656</strain>
    </source>
</reference>
<feature type="signal peptide" evidence="2">
    <location>
        <begin position="1"/>
        <end position="26"/>
    </location>
</feature>
<dbReference type="AlphaFoldDB" id="A0A154WH19"/>
<feature type="domain" description="BON" evidence="3">
    <location>
        <begin position="48"/>
        <end position="116"/>
    </location>
</feature>
<dbReference type="PROSITE" id="PS50914">
    <property type="entry name" value="BON"/>
    <property type="match status" value="2"/>
</dbReference>
<evidence type="ECO:0000256" key="2">
    <source>
        <dbReference type="SAM" id="SignalP"/>
    </source>
</evidence>
<accession>A0A154WH19</accession>
<keyword evidence="2" id="KW-0732">Signal</keyword>
<dbReference type="PANTHER" id="PTHR34606">
    <property type="entry name" value="BON DOMAIN-CONTAINING PROTEIN"/>
    <property type="match status" value="1"/>
</dbReference>
<evidence type="ECO:0000256" key="1">
    <source>
        <dbReference type="SAM" id="MobiDB-lite"/>
    </source>
</evidence>
<dbReference type="PROSITE" id="PS51257">
    <property type="entry name" value="PROKAR_LIPOPROTEIN"/>
    <property type="match status" value="1"/>
</dbReference>
<dbReference type="InterPro" id="IPR007055">
    <property type="entry name" value="BON_dom"/>
</dbReference>
<dbReference type="EMBL" id="LPXN01000001">
    <property type="protein sequence ID" value="KZD12786.1"/>
    <property type="molecule type" value="Genomic_DNA"/>
</dbReference>
<dbReference type="RefSeq" id="WP_067550914.1">
    <property type="nucleotide sequence ID" value="NZ_LPXN01000001.1"/>
</dbReference>
<dbReference type="STRING" id="580166.AUP43_00135"/>
<evidence type="ECO:0000313" key="4">
    <source>
        <dbReference type="EMBL" id="KZD12786.1"/>
    </source>
</evidence>
<dbReference type="Pfam" id="PF04972">
    <property type="entry name" value="BON"/>
    <property type="match status" value="2"/>
</dbReference>
<feature type="chain" id="PRO_5007602446" evidence="2">
    <location>
        <begin position="27"/>
        <end position="241"/>
    </location>
</feature>
<gene>
    <name evidence="4" type="ORF">AUP43_00135</name>
</gene>
<feature type="domain" description="BON" evidence="3">
    <location>
        <begin position="127"/>
        <end position="195"/>
    </location>
</feature>
<proteinExistence type="predicted"/>
<dbReference type="InterPro" id="IPR051686">
    <property type="entry name" value="Lipoprotein_DolP"/>
</dbReference>
<dbReference type="OrthoDB" id="8479706at2"/>
<keyword evidence="5" id="KW-1185">Reference proteome</keyword>
<protein>
    <submittedName>
        <fullName evidence="4">Phospholipid-binding domain-containing protein</fullName>
    </submittedName>
</protein>